<protein>
    <submittedName>
        <fullName evidence="3">Uncharacterized protein</fullName>
    </submittedName>
</protein>
<feature type="chain" id="PRO_5017049735" evidence="2">
    <location>
        <begin position="26"/>
        <end position="315"/>
    </location>
</feature>
<dbReference type="RefSeq" id="WP_062958947.1">
    <property type="nucleotide sequence ID" value="NZ_JALLPZ010000001.1"/>
</dbReference>
<evidence type="ECO:0000256" key="2">
    <source>
        <dbReference type="SAM" id="SignalP"/>
    </source>
</evidence>
<dbReference type="Proteomes" id="UP000252266">
    <property type="component" value="Unassembled WGS sequence"/>
</dbReference>
<feature type="region of interest" description="Disordered" evidence="1">
    <location>
        <begin position="287"/>
        <end position="306"/>
    </location>
</feature>
<evidence type="ECO:0000313" key="3">
    <source>
        <dbReference type="EMBL" id="RCK47556.1"/>
    </source>
</evidence>
<name>A0A367X1J9_9PROT</name>
<reference evidence="3 4" key="1">
    <citation type="submission" date="2014-07" db="EMBL/GenBank/DDBJ databases">
        <title>Draft genome sequence of Thalassospira xiamenensis IB13.</title>
        <authorList>
            <person name="Lai Q."/>
            <person name="Shao Z."/>
        </authorList>
    </citation>
    <scope>NUCLEOTIDE SEQUENCE [LARGE SCALE GENOMIC DNA]</scope>
    <source>
        <strain evidence="3 4">IB13</strain>
    </source>
</reference>
<keyword evidence="2" id="KW-0732">Signal</keyword>
<gene>
    <name evidence="3" type="ORF">TH44_18030</name>
</gene>
<organism evidence="3 4">
    <name type="scientific">Thalassospira xiamenensis</name>
    <dbReference type="NCBI Taxonomy" id="220697"/>
    <lineage>
        <taxon>Bacteria</taxon>
        <taxon>Pseudomonadati</taxon>
        <taxon>Pseudomonadota</taxon>
        <taxon>Alphaproteobacteria</taxon>
        <taxon>Rhodospirillales</taxon>
        <taxon>Thalassospiraceae</taxon>
        <taxon>Thalassospira</taxon>
    </lineage>
</organism>
<feature type="signal peptide" evidence="2">
    <location>
        <begin position="1"/>
        <end position="25"/>
    </location>
</feature>
<evidence type="ECO:0000256" key="1">
    <source>
        <dbReference type="SAM" id="MobiDB-lite"/>
    </source>
</evidence>
<evidence type="ECO:0000313" key="4">
    <source>
        <dbReference type="Proteomes" id="UP000252266"/>
    </source>
</evidence>
<dbReference type="AlphaFoldDB" id="A0A367X1J9"/>
<comment type="caution">
    <text evidence="3">The sequence shown here is derived from an EMBL/GenBank/DDBJ whole genome shotgun (WGS) entry which is preliminary data.</text>
</comment>
<dbReference type="EMBL" id="JPWJ01000010">
    <property type="protein sequence ID" value="RCK47556.1"/>
    <property type="molecule type" value="Genomic_DNA"/>
</dbReference>
<sequence>MKSGLVLIYLSTAIAVLGLPQAANAQIACTLQAEQRESKETQVKGVNVGYKVHTANDSQIVASLCQRITDPLDLWRYGDYYPLYQGQEIKEGSKQIGQYISSRGHKNPTMQRYICTANGANVGLYATEWQPTPGSQNIGSMVLQLACANPPGQGVGLQLLNQAAADAFGKISPNNPDAGNQSVTLSITATPAAEAFYNTTSLSQSQESIYQQTFYFRDRTQYGQGYVLSRNTAPAPEGYSSCVNVIYDKYYDVEAYETIMNTLGVNPWIAARARCQNPNAGSQNFDVWVSGHNNDRQDLQDDDDWNKAVDQIGVK</sequence>
<proteinExistence type="predicted"/>
<accession>A0A367X1J9</accession>